<dbReference type="GO" id="GO:0016020">
    <property type="term" value="C:membrane"/>
    <property type="evidence" value="ECO:0007669"/>
    <property type="project" value="UniProtKB-SubCell"/>
</dbReference>
<dbReference type="AlphaFoldDB" id="A0AAD3CL45"/>
<feature type="transmembrane region" description="Helical" evidence="7">
    <location>
        <begin position="487"/>
        <end position="508"/>
    </location>
</feature>
<feature type="region of interest" description="Disordered" evidence="8">
    <location>
        <begin position="355"/>
        <end position="376"/>
    </location>
</feature>
<dbReference type="PANTHER" id="PTHR11660">
    <property type="entry name" value="SOLUTE CARRIER FAMILY 40 MEMBER"/>
    <property type="match status" value="1"/>
</dbReference>
<feature type="transmembrane region" description="Helical" evidence="7">
    <location>
        <begin position="552"/>
        <end position="573"/>
    </location>
</feature>
<evidence type="ECO:0000313" key="10">
    <source>
        <dbReference type="Proteomes" id="UP001054902"/>
    </source>
</evidence>
<comment type="caution">
    <text evidence="9">The sequence shown here is derived from an EMBL/GenBank/DDBJ whole genome shotgun (WGS) entry which is preliminary data.</text>
</comment>
<keyword evidence="4 7" id="KW-0812">Transmembrane</keyword>
<gene>
    <name evidence="9" type="ORF">CTEN210_04154</name>
</gene>
<keyword evidence="3 7" id="KW-0813">Transport</keyword>
<feature type="transmembrane region" description="Helical" evidence="7">
    <location>
        <begin position="120"/>
        <end position="139"/>
    </location>
</feature>
<keyword evidence="5 7" id="KW-1133">Transmembrane helix</keyword>
<evidence type="ECO:0000256" key="1">
    <source>
        <dbReference type="ARBA" id="ARBA00004141"/>
    </source>
</evidence>
<feature type="transmembrane region" description="Helical" evidence="7">
    <location>
        <begin position="461"/>
        <end position="481"/>
    </location>
</feature>
<name>A0AAD3CL45_9STRA</name>
<dbReference type="EMBL" id="BLLK01000023">
    <property type="protein sequence ID" value="GFH47679.1"/>
    <property type="molecule type" value="Genomic_DNA"/>
</dbReference>
<protein>
    <recommendedName>
        <fullName evidence="7">Solute carrier family 40 member</fullName>
    </recommendedName>
</protein>
<evidence type="ECO:0000256" key="8">
    <source>
        <dbReference type="SAM" id="MobiDB-lite"/>
    </source>
</evidence>
<dbReference type="Gene3D" id="1.20.1250.20">
    <property type="entry name" value="MFS general substrate transporter like domains"/>
    <property type="match status" value="1"/>
</dbReference>
<organism evidence="9 10">
    <name type="scientific">Chaetoceros tenuissimus</name>
    <dbReference type="NCBI Taxonomy" id="426638"/>
    <lineage>
        <taxon>Eukaryota</taxon>
        <taxon>Sar</taxon>
        <taxon>Stramenopiles</taxon>
        <taxon>Ochrophyta</taxon>
        <taxon>Bacillariophyta</taxon>
        <taxon>Coscinodiscophyceae</taxon>
        <taxon>Chaetocerotophycidae</taxon>
        <taxon>Chaetocerotales</taxon>
        <taxon>Chaetocerotaceae</taxon>
        <taxon>Chaetoceros</taxon>
    </lineage>
</organism>
<keyword evidence="10" id="KW-1185">Reference proteome</keyword>
<dbReference type="SUPFAM" id="SSF103473">
    <property type="entry name" value="MFS general substrate transporter"/>
    <property type="match status" value="1"/>
</dbReference>
<comment type="similarity">
    <text evidence="2 7">Belongs to the ferroportin (FP) (TC 2.A.100) family. SLC40A subfamily.</text>
</comment>
<evidence type="ECO:0000256" key="7">
    <source>
        <dbReference type="RuleBase" id="RU365065"/>
    </source>
</evidence>
<dbReference type="Pfam" id="PF06963">
    <property type="entry name" value="FPN1"/>
    <property type="match status" value="2"/>
</dbReference>
<comment type="subcellular location">
    <subcellularLocation>
        <location evidence="1 7">Membrane</location>
        <topology evidence="1 7">Multi-pass membrane protein</topology>
    </subcellularLocation>
</comment>
<accession>A0AAD3CL45</accession>
<feature type="transmembrane region" description="Helical" evidence="7">
    <location>
        <begin position="430"/>
        <end position="449"/>
    </location>
</feature>
<evidence type="ECO:0000256" key="3">
    <source>
        <dbReference type="ARBA" id="ARBA00022448"/>
    </source>
</evidence>
<feature type="transmembrane region" description="Helical" evidence="7">
    <location>
        <begin position="81"/>
        <end position="99"/>
    </location>
</feature>
<evidence type="ECO:0000256" key="2">
    <source>
        <dbReference type="ARBA" id="ARBA00006279"/>
    </source>
</evidence>
<proteinExistence type="inferred from homology"/>
<reference evidence="9 10" key="1">
    <citation type="journal article" date="2021" name="Sci. Rep.">
        <title>The genome of the diatom Chaetoceros tenuissimus carries an ancient integrated fragment of an extant virus.</title>
        <authorList>
            <person name="Hongo Y."/>
            <person name="Kimura K."/>
            <person name="Takaki Y."/>
            <person name="Yoshida Y."/>
            <person name="Baba S."/>
            <person name="Kobayashi G."/>
            <person name="Nagasaki K."/>
            <person name="Hano T."/>
            <person name="Tomaru Y."/>
        </authorList>
    </citation>
    <scope>NUCLEOTIDE SEQUENCE [LARGE SCALE GENOMIC DNA]</scope>
    <source>
        <strain evidence="9 10">NIES-3715</strain>
    </source>
</reference>
<dbReference type="InterPro" id="IPR036259">
    <property type="entry name" value="MFS_trans_sf"/>
</dbReference>
<feature type="transmembrane region" description="Helical" evidence="7">
    <location>
        <begin position="175"/>
        <end position="196"/>
    </location>
</feature>
<keyword evidence="7" id="KW-0406">Ion transport</keyword>
<dbReference type="GO" id="GO:0005381">
    <property type="term" value="F:iron ion transmembrane transporter activity"/>
    <property type="evidence" value="ECO:0007669"/>
    <property type="project" value="UniProtKB-UniRule"/>
</dbReference>
<evidence type="ECO:0000313" key="9">
    <source>
        <dbReference type="EMBL" id="GFH47679.1"/>
    </source>
</evidence>
<dbReference type="InterPro" id="IPR009716">
    <property type="entry name" value="Ferroportin-1"/>
</dbReference>
<dbReference type="Proteomes" id="UP001054902">
    <property type="component" value="Unassembled WGS sequence"/>
</dbReference>
<evidence type="ECO:0000256" key="6">
    <source>
        <dbReference type="ARBA" id="ARBA00023136"/>
    </source>
</evidence>
<evidence type="ECO:0000256" key="4">
    <source>
        <dbReference type="ARBA" id="ARBA00022692"/>
    </source>
</evidence>
<feature type="transmembrane region" description="Helical" evidence="7">
    <location>
        <begin position="399"/>
        <end position="424"/>
    </location>
</feature>
<comment type="function">
    <text evidence="7">May be involved in iron transport and iron homeostasis.</text>
</comment>
<feature type="transmembrane region" description="Helical" evidence="7">
    <location>
        <begin position="319"/>
        <end position="343"/>
    </location>
</feature>
<sequence>MKMKIKRKKKRQIQPDVVEEESPLLLITPSFDTGFTASLEQNVQTARNTLYISHLSAKFTEIAWQFCLILFLSAMTGYQSLFLVSTYGLFSGLVVSYFGPSIGRIIDSKQYTRLQIIQPFIWVQNLSVVIGTIGCFFLLRMVKETHVNDLKESINAPDSLTTVATHQIGNFVPPFNFISISLLILIHIFGALASLTDQGITIALERDWIVVMSKYAASEIDDDDELYDMDQSVDTGGSSGLYSVGVVSLNKSDGINTGVIRKLKETTFLSETNTVMKQIDLSCKVVGPAAAGIFLSFFGSDSPGNNPATDIQHWYNLSYAALICGLINLGSLYVEYVCSFMIYNLIPILSSRGDDDDDENTKMNSEESTDETQQEKDSMFTLPKSISLYLEQSVAKGGIALALLYLNVLTFGGLMTAYLVYLGVGYGTIGSLRGISSVIGLLGTVAFHISERSRGLNYTGLWSIVVQFSFLGLCYISLYIHNLTLSLWFLVIGVCCSRIGLWAFDLTITQMMQLNIPEDKRGLIGGVQKSLNSFFDLMTYVLGLIFSDPKQFHVLVASGYISVGIAMILYYFGTYRPTIAKERSRT</sequence>
<keyword evidence="6 7" id="KW-0472">Membrane</keyword>
<dbReference type="PANTHER" id="PTHR11660:SF57">
    <property type="entry name" value="SOLUTE CARRIER FAMILY 40 MEMBER"/>
    <property type="match status" value="1"/>
</dbReference>
<feature type="transmembrane region" description="Helical" evidence="7">
    <location>
        <begin position="55"/>
        <end position="75"/>
    </location>
</feature>
<evidence type="ECO:0000256" key="5">
    <source>
        <dbReference type="ARBA" id="ARBA00022989"/>
    </source>
</evidence>